<keyword evidence="2" id="KW-1185">Reference proteome</keyword>
<accession>A0ABU1YAS1</accession>
<organism evidence="1 2">
    <name type="scientific">Flavobacterium piscis</name>
    <dbReference type="NCBI Taxonomy" id="1114874"/>
    <lineage>
        <taxon>Bacteria</taxon>
        <taxon>Pseudomonadati</taxon>
        <taxon>Bacteroidota</taxon>
        <taxon>Flavobacteriia</taxon>
        <taxon>Flavobacteriales</taxon>
        <taxon>Flavobacteriaceae</taxon>
        <taxon>Flavobacterium</taxon>
    </lineage>
</organism>
<evidence type="ECO:0000313" key="2">
    <source>
        <dbReference type="Proteomes" id="UP001269081"/>
    </source>
</evidence>
<protein>
    <submittedName>
        <fullName evidence="1">Urease accessory protein UreE</fullName>
    </submittedName>
</protein>
<name>A0ABU1YAS1_9FLAO</name>
<dbReference type="RefSeq" id="WP_310282689.1">
    <property type="nucleotide sequence ID" value="NZ_JAVDWQ010000012.1"/>
</dbReference>
<reference evidence="1 2" key="1">
    <citation type="submission" date="2023-07" db="EMBL/GenBank/DDBJ databases">
        <title>Sorghum-associated microbial communities from plants grown in Nebraska, USA.</title>
        <authorList>
            <person name="Schachtman D."/>
        </authorList>
    </citation>
    <scope>NUCLEOTIDE SEQUENCE [LARGE SCALE GENOMIC DNA]</scope>
    <source>
        <strain evidence="1 2">4129</strain>
    </source>
</reference>
<proteinExistence type="predicted"/>
<gene>
    <name evidence="1" type="ORF">J2W48_003294</name>
</gene>
<dbReference type="EMBL" id="JAVDWQ010000012">
    <property type="protein sequence ID" value="MDR7211340.1"/>
    <property type="molecule type" value="Genomic_DNA"/>
</dbReference>
<dbReference type="Proteomes" id="UP001269081">
    <property type="component" value="Unassembled WGS sequence"/>
</dbReference>
<comment type="caution">
    <text evidence="1">The sequence shown here is derived from an EMBL/GenBank/DDBJ whole genome shotgun (WGS) entry which is preliminary data.</text>
</comment>
<evidence type="ECO:0000313" key="1">
    <source>
        <dbReference type="EMBL" id="MDR7211340.1"/>
    </source>
</evidence>
<sequence length="85" mass="9752">MKNYIRILFIVLIFNSVQAQKVKTMTYFQNDTIKLDLDQPTALYGVDILLYGELKFIPTISTEPKALLRCSSGETIYFTAAELIR</sequence>